<feature type="domain" description="C3H1-type" evidence="7">
    <location>
        <begin position="247"/>
        <end position="275"/>
    </location>
</feature>
<dbReference type="AlphaFoldDB" id="A0A2P2MAX1"/>
<protein>
    <recommendedName>
        <fullName evidence="7">C3H1-type domain-containing protein</fullName>
    </recommendedName>
</protein>
<dbReference type="PANTHER" id="PTHR12506">
    <property type="entry name" value="PROTEIN PHOSPHATASE RELATED"/>
    <property type="match status" value="1"/>
</dbReference>
<proteinExistence type="predicted"/>
<evidence type="ECO:0000256" key="1">
    <source>
        <dbReference type="ARBA" id="ARBA00022723"/>
    </source>
</evidence>
<feature type="zinc finger region" description="C3H1-type" evidence="5">
    <location>
        <begin position="201"/>
        <end position="229"/>
    </location>
</feature>
<feature type="zinc finger region" description="C3H1-type" evidence="5">
    <location>
        <begin position="382"/>
        <end position="410"/>
    </location>
</feature>
<feature type="domain" description="C3H1-type" evidence="7">
    <location>
        <begin position="428"/>
        <end position="456"/>
    </location>
</feature>
<dbReference type="SMART" id="SM00356">
    <property type="entry name" value="ZnF_C3H1"/>
    <property type="match status" value="5"/>
</dbReference>
<dbReference type="InterPro" id="IPR000571">
    <property type="entry name" value="Znf_CCCH"/>
</dbReference>
<feature type="region of interest" description="Disordered" evidence="6">
    <location>
        <begin position="274"/>
        <end position="307"/>
    </location>
</feature>
<dbReference type="PANTHER" id="PTHR12506:SF20">
    <property type="entry name" value="ZINC FINGER CCCH DOMAIN-CONTAINING PROTEIN 67"/>
    <property type="match status" value="1"/>
</dbReference>
<feature type="zinc finger region" description="C3H1-type" evidence="5">
    <location>
        <begin position="247"/>
        <end position="275"/>
    </location>
</feature>
<reference evidence="8" key="1">
    <citation type="submission" date="2018-02" db="EMBL/GenBank/DDBJ databases">
        <title>Rhizophora mucronata_Transcriptome.</title>
        <authorList>
            <person name="Meera S.P."/>
            <person name="Sreeshan A."/>
            <person name="Augustine A."/>
        </authorList>
    </citation>
    <scope>NUCLEOTIDE SEQUENCE</scope>
    <source>
        <tissue evidence="8">Leaf</tissue>
    </source>
</reference>
<keyword evidence="4" id="KW-0238">DNA-binding</keyword>
<feature type="compositionally biased region" description="Basic and acidic residues" evidence="6">
    <location>
        <begin position="126"/>
        <end position="141"/>
    </location>
</feature>
<sequence length="486" mass="54594">MEHFESSNSVANPTETPELGLQSPALEAIPAPSRNAGDDLCDDGLNKQLDMEEAEKREKHSVDSAPFDLDQTADGHKELHEELQEKLNLKDGGKEEGQKREAAVEKRSNDHSEEELESGGEENGNESERAENDDEEKKKSESFNGIRRHQYPRRPDAEDCAYYMKTGTCKFGSNCKFNHPVRRKNQPAKEKVKEGEESAEAPGLTECKYYLRTGGCKYGKACRYNHSKAKSLLLPGLELNFLGLPIRPEEKECPYYMRNGSCKYGSSCRFNHPDPTDARGSEPPAFVNGGSTSLKSPSQSSISSWSSPRALNETAPFVPRMFPPAQGVPSHNIEWNGYQGPVYPPEQSIHPPPTYVISNPASDTNFYAHQQPQMLIDEFPERPGQPECSFYMKTGDCKFKSNCKYHHPRNWLPKSPPRSLSDKGLPLRPGQTICSYYSRYGICKFGPACKFDHPVQLPPPTGSSDNHFVHSAMKEESTVQNWEWKK</sequence>
<evidence type="ECO:0000256" key="2">
    <source>
        <dbReference type="ARBA" id="ARBA00022771"/>
    </source>
</evidence>
<organism evidence="8">
    <name type="scientific">Rhizophora mucronata</name>
    <name type="common">Asiatic mangrove</name>
    <dbReference type="NCBI Taxonomy" id="61149"/>
    <lineage>
        <taxon>Eukaryota</taxon>
        <taxon>Viridiplantae</taxon>
        <taxon>Streptophyta</taxon>
        <taxon>Embryophyta</taxon>
        <taxon>Tracheophyta</taxon>
        <taxon>Spermatophyta</taxon>
        <taxon>Magnoliopsida</taxon>
        <taxon>eudicotyledons</taxon>
        <taxon>Gunneridae</taxon>
        <taxon>Pentapetalae</taxon>
        <taxon>rosids</taxon>
        <taxon>fabids</taxon>
        <taxon>Malpighiales</taxon>
        <taxon>Rhizophoraceae</taxon>
        <taxon>Rhizophora</taxon>
    </lineage>
</organism>
<feature type="compositionally biased region" description="Polar residues" evidence="6">
    <location>
        <begin position="1"/>
        <end position="15"/>
    </location>
</feature>
<dbReference type="GO" id="GO:0003729">
    <property type="term" value="F:mRNA binding"/>
    <property type="evidence" value="ECO:0007669"/>
    <property type="project" value="TreeGrafter"/>
</dbReference>
<dbReference type="InterPro" id="IPR036855">
    <property type="entry name" value="Znf_CCCH_sf"/>
</dbReference>
<feature type="domain" description="C3H1-type" evidence="7">
    <location>
        <begin position="382"/>
        <end position="410"/>
    </location>
</feature>
<keyword evidence="2 5" id="KW-0863">Zinc-finger</keyword>
<feature type="zinc finger region" description="C3H1-type" evidence="5">
    <location>
        <begin position="428"/>
        <end position="456"/>
    </location>
</feature>
<evidence type="ECO:0000256" key="3">
    <source>
        <dbReference type="ARBA" id="ARBA00022833"/>
    </source>
</evidence>
<dbReference type="InterPro" id="IPR050974">
    <property type="entry name" value="Plant_ZF_CCCH"/>
</dbReference>
<evidence type="ECO:0000313" key="8">
    <source>
        <dbReference type="EMBL" id="MBX27369.1"/>
    </source>
</evidence>
<feature type="region of interest" description="Disordered" evidence="6">
    <location>
        <begin position="1"/>
        <end position="150"/>
    </location>
</feature>
<dbReference type="SUPFAM" id="SSF90229">
    <property type="entry name" value="CCCH zinc finger"/>
    <property type="match status" value="5"/>
</dbReference>
<feature type="compositionally biased region" description="Low complexity" evidence="6">
    <location>
        <begin position="291"/>
        <end position="307"/>
    </location>
</feature>
<dbReference type="Gene3D" id="4.10.1000.10">
    <property type="entry name" value="Zinc finger, CCCH-type"/>
    <property type="match status" value="3"/>
</dbReference>
<dbReference type="GO" id="GO:0008270">
    <property type="term" value="F:zinc ion binding"/>
    <property type="evidence" value="ECO:0007669"/>
    <property type="project" value="UniProtKB-KW"/>
</dbReference>
<keyword evidence="1 5" id="KW-0479">Metal-binding</keyword>
<feature type="zinc finger region" description="C3H1-type" evidence="5">
    <location>
        <begin position="154"/>
        <end position="182"/>
    </location>
</feature>
<dbReference type="Gene3D" id="2.30.30.1190">
    <property type="match status" value="1"/>
</dbReference>
<dbReference type="Pfam" id="PF00642">
    <property type="entry name" value="zf-CCCH"/>
    <property type="match status" value="5"/>
</dbReference>
<evidence type="ECO:0000256" key="6">
    <source>
        <dbReference type="SAM" id="MobiDB-lite"/>
    </source>
</evidence>
<evidence type="ECO:0000256" key="4">
    <source>
        <dbReference type="ARBA" id="ARBA00023125"/>
    </source>
</evidence>
<name>A0A2P2MAX1_RHIMU</name>
<feature type="domain" description="C3H1-type" evidence="7">
    <location>
        <begin position="201"/>
        <end position="229"/>
    </location>
</feature>
<feature type="domain" description="C3H1-type" evidence="7">
    <location>
        <begin position="154"/>
        <end position="182"/>
    </location>
</feature>
<dbReference type="PROSITE" id="PS50103">
    <property type="entry name" value="ZF_C3H1"/>
    <property type="match status" value="5"/>
</dbReference>
<evidence type="ECO:0000259" key="7">
    <source>
        <dbReference type="PROSITE" id="PS50103"/>
    </source>
</evidence>
<accession>A0A2P2MAX1</accession>
<feature type="compositionally biased region" description="Basic and acidic residues" evidence="6">
    <location>
        <begin position="73"/>
        <end position="111"/>
    </location>
</feature>
<dbReference type="EMBL" id="GGEC01046885">
    <property type="protein sequence ID" value="MBX27369.1"/>
    <property type="molecule type" value="Transcribed_RNA"/>
</dbReference>
<dbReference type="GO" id="GO:0003677">
    <property type="term" value="F:DNA binding"/>
    <property type="evidence" value="ECO:0007669"/>
    <property type="project" value="UniProtKB-KW"/>
</dbReference>
<keyword evidence="3 5" id="KW-0862">Zinc</keyword>
<evidence type="ECO:0000256" key="5">
    <source>
        <dbReference type="PROSITE-ProRule" id="PRU00723"/>
    </source>
</evidence>
<feature type="compositionally biased region" description="Acidic residues" evidence="6">
    <location>
        <begin position="112"/>
        <end position="125"/>
    </location>
</feature>